<dbReference type="SMART" id="SM00256">
    <property type="entry name" value="FBOX"/>
    <property type="match status" value="1"/>
</dbReference>
<proteinExistence type="predicted"/>
<name>A0A9C6WXS9_FRAOC</name>
<evidence type="ECO:0000259" key="2">
    <source>
        <dbReference type="PROSITE" id="PS50181"/>
    </source>
</evidence>
<evidence type="ECO:0000313" key="3">
    <source>
        <dbReference type="Proteomes" id="UP000504606"/>
    </source>
</evidence>
<reference evidence="4" key="1">
    <citation type="submission" date="2025-08" db="UniProtKB">
        <authorList>
            <consortium name="RefSeq"/>
        </authorList>
    </citation>
    <scope>IDENTIFICATION</scope>
    <source>
        <tissue evidence="4">Whole organism</tissue>
    </source>
</reference>
<organism evidence="3 4">
    <name type="scientific">Frankliniella occidentalis</name>
    <name type="common">Western flower thrips</name>
    <name type="synonym">Euthrips occidentalis</name>
    <dbReference type="NCBI Taxonomy" id="133901"/>
    <lineage>
        <taxon>Eukaryota</taxon>
        <taxon>Metazoa</taxon>
        <taxon>Ecdysozoa</taxon>
        <taxon>Arthropoda</taxon>
        <taxon>Hexapoda</taxon>
        <taxon>Insecta</taxon>
        <taxon>Pterygota</taxon>
        <taxon>Neoptera</taxon>
        <taxon>Paraneoptera</taxon>
        <taxon>Thysanoptera</taxon>
        <taxon>Terebrantia</taxon>
        <taxon>Thripoidea</taxon>
        <taxon>Thripidae</taxon>
        <taxon>Frankliniella</taxon>
    </lineage>
</organism>
<dbReference type="RefSeq" id="XP_052123334.1">
    <property type="nucleotide sequence ID" value="XM_052267374.1"/>
</dbReference>
<dbReference type="PROSITE" id="PS50181">
    <property type="entry name" value="FBOX"/>
    <property type="match status" value="1"/>
</dbReference>
<feature type="compositionally biased region" description="Low complexity" evidence="1">
    <location>
        <begin position="355"/>
        <end position="367"/>
    </location>
</feature>
<accession>A0A9C6WXS9</accession>
<gene>
    <name evidence="4" type="primary">LOC127749373</name>
</gene>
<dbReference type="InterPro" id="IPR001810">
    <property type="entry name" value="F-box_dom"/>
</dbReference>
<feature type="region of interest" description="Disordered" evidence="1">
    <location>
        <begin position="348"/>
        <end position="367"/>
    </location>
</feature>
<evidence type="ECO:0000313" key="4">
    <source>
        <dbReference type="RefSeq" id="XP_052123334.1"/>
    </source>
</evidence>
<sequence>MDHLPDDVLLMAMQYLDVPDLLACRIVCKRLGDLALHPDVWRRRRLSHTDPWVCPALRLAPCLGEVHLKLPAAGRHSLYTATRCAVAALRLTALVVRGQEALGRLKRLHLDLGFYGRLDPSVSVLLATVASSAGLQTLVVPVAPHCAAFIASLHVSTASAHASSLQHFRCGLGRHLEPFINCMLTVHTSTLRVVELVNPDFIAPRSAATAPLLAGVTNLCKLECGLVPGLQAALACGSLSEVTLWVRGEMPDYVADAKMFLRGAHQLRALQYRDVVNAPANVGLSLVLALTGQPDRSQLASLVVDNDGDFEDSQLEPLYEALPSLPALRHIEMNGEVYVRGHAKPHYPREGAVPADSQAAASHGAAP</sequence>
<protein>
    <submittedName>
        <fullName evidence="4">Uncharacterized protein LOC127749373</fullName>
    </submittedName>
</protein>
<dbReference type="InterPro" id="IPR036047">
    <property type="entry name" value="F-box-like_dom_sf"/>
</dbReference>
<dbReference type="GeneID" id="127749373"/>
<keyword evidence="3" id="KW-1185">Reference proteome</keyword>
<dbReference type="Gene3D" id="1.20.1280.50">
    <property type="match status" value="1"/>
</dbReference>
<dbReference type="SUPFAM" id="SSF81383">
    <property type="entry name" value="F-box domain"/>
    <property type="match status" value="1"/>
</dbReference>
<dbReference type="AlphaFoldDB" id="A0A9C6WXS9"/>
<feature type="domain" description="F-box" evidence="2">
    <location>
        <begin position="1"/>
        <end position="44"/>
    </location>
</feature>
<dbReference type="Pfam" id="PF12937">
    <property type="entry name" value="F-box-like"/>
    <property type="match status" value="1"/>
</dbReference>
<dbReference type="KEGG" id="foc:127749373"/>
<evidence type="ECO:0000256" key="1">
    <source>
        <dbReference type="SAM" id="MobiDB-lite"/>
    </source>
</evidence>
<dbReference type="Proteomes" id="UP000504606">
    <property type="component" value="Unplaced"/>
</dbReference>